<accession>A0A382K7I8</accession>
<feature type="region of interest" description="Disordered" evidence="1">
    <location>
        <begin position="1"/>
        <end position="20"/>
    </location>
</feature>
<evidence type="ECO:0000313" key="2">
    <source>
        <dbReference type="EMBL" id="SVC19342.1"/>
    </source>
</evidence>
<sequence>MGFLDRIFGRKKQPSTASGDTEDLIRANIQQIGLHCFPDNEQTVWNIVSIEFKEGSHWVETTPVPDVGFPRVRFVLDSPDISGVKAAYYFDNGDWSLIFSS</sequence>
<protein>
    <submittedName>
        <fullName evidence="2">Uncharacterized protein</fullName>
    </submittedName>
</protein>
<name>A0A382K7I8_9ZZZZ</name>
<organism evidence="2">
    <name type="scientific">marine metagenome</name>
    <dbReference type="NCBI Taxonomy" id="408172"/>
    <lineage>
        <taxon>unclassified sequences</taxon>
        <taxon>metagenomes</taxon>
        <taxon>ecological metagenomes</taxon>
    </lineage>
</organism>
<dbReference type="EMBL" id="UINC01078348">
    <property type="protein sequence ID" value="SVC19342.1"/>
    <property type="molecule type" value="Genomic_DNA"/>
</dbReference>
<gene>
    <name evidence="2" type="ORF">METZ01_LOCUS272196</name>
</gene>
<dbReference type="AlphaFoldDB" id="A0A382K7I8"/>
<evidence type="ECO:0000256" key="1">
    <source>
        <dbReference type="SAM" id="MobiDB-lite"/>
    </source>
</evidence>
<reference evidence="2" key="1">
    <citation type="submission" date="2018-05" db="EMBL/GenBank/DDBJ databases">
        <authorList>
            <person name="Lanie J.A."/>
            <person name="Ng W.-L."/>
            <person name="Kazmierczak K.M."/>
            <person name="Andrzejewski T.M."/>
            <person name="Davidsen T.M."/>
            <person name="Wayne K.J."/>
            <person name="Tettelin H."/>
            <person name="Glass J.I."/>
            <person name="Rusch D."/>
            <person name="Podicherti R."/>
            <person name="Tsui H.-C.T."/>
            <person name="Winkler M.E."/>
        </authorList>
    </citation>
    <scope>NUCLEOTIDE SEQUENCE</scope>
</reference>
<proteinExistence type="predicted"/>